<dbReference type="GO" id="GO:0030975">
    <property type="term" value="F:thiamine binding"/>
    <property type="evidence" value="ECO:0007669"/>
    <property type="project" value="TreeGrafter"/>
</dbReference>
<dbReference type="EMBL" id="JACGWT010000002">
    <property type="protein sequence ID" value="MBA8793775.1"/>
    <property type="molecule type" value="Genomic_DNA"/>
</dbReference>
<dbReference type="SUPFAM" id="SSF53850">
    <property type="entry name" value="Periplasmic binding protein-like II"/>
    <property type="match status" value="1"/>
</dbReference>
<dbReference type="PROSITE" id="PS51257">
    <property type="entry name" value="PROKAR_LIPOPROTEIN"/>
    <property type="match status" value="1"/>
</dbReference>
<protein>
    <submittedName>
        <fullName evidence="3">Putative spermidine/putrescine transport system substrate-binding protein</fullName>
    </submittedName>
</protein>
<feature type="signal peptide" evidence="2">
    <location>
        <begin position="1"/>
        <end position="19"/>
    </location>
</feature>
<keyword evidence="1 2" id="KW-0732">Signal</keyword>
<proteinExistence type="predicted"/>
<reference evidence="3 4" key="1">
    <citation type="submission" date="2020-07" db="EMBL/GenBank/DDBJ databases">
        <title>Sequencing the genomes of 1000 actinobacteria strains.</title>
        <authorList>
            <person name="Klenk H.-P."/>
        </authorList>
    </citation>
    <scope>NUCLEOTIDE SEQUENCE [LARGE SCALE GENOMIC DNA]</scope>
    <source>
        <strain evidence="3 4">DSM 100723</strain>
    </source>
</reference>
<dbReference type="GO" id="GO:0030288">
    <property type="term" value="C:outer membrane-bounded periplasmic space"/>
    <property type="evidence" value="ECO:0007669"/>
    <property type="project" value="TreeGrafter"/>
</dbReference>
<comment type="caution">
    <text evidence="3">The sequence shown here is derived from an EMBL/GenBank/DDBJ whole genome shotgun (WGS) entry which is preliminary data.</text>
</comment>
<dbReference type="AlphaFoldDB" id="A0A7W3IRA9"/>
<dbReference type="GO" id="GO:0015888">
    <property type="term" value="P:thiamine transport"/>
    <property type="evidence" value="ECO:0007669"/>
    <property type="project" value="TreeGrafter"/>
</dbReference>
<dbReference type="PANTHER" id="PTHR30006:SF2">
    <property type="entry name" value="ABC TRANSPORTER SUBSTRATE-BINDING PROTEIN"/>
    <property type="match status" value="1"/>
</dbReference>
<evidence type="ECO:0000256" key="2">
    <source>
        <dbReference type="SAM" id="SignalP"/>
    </source>
</evidence>
<dbReference type="RefSeq" id="WP_220483582.1">
    <property type="nucleotide sequence ID" value="NZ_JACGWT010000002.1"/>
</dbReference>
<evidence type="ECO:0000313" key="3">
    <source>
        <dbReference type="EMBL" id="MBA8793775.1"/>
    </source>
</evidence>
<name>A0A7W3IRA9_9ACTN</name>
<dbReference type="Gene3D" id="3.40.190.10">
    <property type="entry name" value="Periplasmic binding protein-like II"/>
    <property type="match status" value="2"/>
</dbReference>
<keyword evidence="4" id="KW-1185">Reference proteome</keyword>
<feature type="chain" id="PRO_5039328914" evidence="2">
    <location>
        <begin position="20"/>
        <end position="375"/>
    </location>
</feature>
<dbReference type="PANTHER" id="PTHR30006">
    <property type="entry name" value="THIAMINE-BINDING PERIPLASMIC PROTEIN-RELATED"/>
    <property type="match status" value="1"/>
</dbReference>
<organism evidence="3 4">
    <name type="scientific">Microlunatus kandeliicorticis</name>
    <dbReference type="NCBI Taxonomy" id="1759536"/>
    <lineage>
        <taxon>Bacteria</taxon>
        <taxon>Bacillati</taxon>
        <taxon>Actinomycetota</taxon>
        <taxon>Actinomycetes</taxon>
        <taxon>Propionibacteriales</taxon>
        <taxon>Propionibacteriaceae</taxon>
        <taxon>Microlunatus</taxon>
    </lineage>
</organism>
<dbReference type="GO" id="GO:0030976">
    <property type="term" value="F:thiamine pyrophosphate binding"/>
    <property type="evidence" value="ECO:0007669"/>
    <property type="project" value="TreeGrafter"/>
</dbReference>
<evidence type="ECO:0000256" key="1">
    <source>
        <dbReference type="ARBA" id="ARBA00022729"/>
    </source>
</evidence>
<evidence type="ECO:0000313" key="4">
    <source>
        <dbReference type="Proteomes" id="UP000523079"/>
    </source>
</evidence>
<sequence length="375" mass="38549">MRKIGIVAGAVLATGVLFAGAGCAPPASTGSSSGSSSTGAASWNSAQDAGGMDALVAAAKKEGKLNVIALPPDWANYGKIISSFQSKYGITVNSAQPDAASQDEINAAGQQKGTDRAPDVFDLGQSVALANTGMFAPYKVSTWDTIPSDLKDGNGVWVNDYGGYMSIGYNADKVPTPTGVKDLLGSGFKGKVALNGDPTQAGAAFAGVAMASLANGGSADNIQPGIDFFSSLKKAGNFLPVDPTAATIESGQTPVVIDWDYTNAAETAKVPSWKVIVPSNAVVGGYYFQAINKDAPHPAAARLWEEYLYSDEGQNLFLNGGARPVRADAMEKAGTIDKTAYAKLPKVEGTPVILTPDQTKTAAGVLSKEWSKAVG</sequence>
<gene>
    <name evidence="3" type="ORF">FHX74_001380</name>
</gene>
<dbReference type="Pfam" id="PF13343">
    <property type="entry name" value="SBP_bac_6"/>
    <property type="match status" value="1"/>
</dbReference>
<dbReference type="Proteomes" id="UP000523079">
    <property type="component" value="Unassembled WGS sequence"/>
</dbReference>
<accession>A0A7W3IRA9</accession>